<keyword evidence="2" id="KW-0695">RNA-directed DNA polymerase</keyword>
<protein>
    <submittedName>
        <fullName evidence="2">Reverse transcriptase domain-containing protein</fullName>
    </submittedName>
</protein>
<name>A0ABQ5G6A0_9ASTR</name>
<feature type="region of interest" description="Disordered" evidence="1">
    <location>
        <begin position="1"/>
        <end position="48"/>
    </location>
</feature>
<keyword evidence="3" id="KW-1185">Reference proteome</keyword>
<sequence>PQGALPSNTEPNPREQVNSIMTRSGLTTAEPSIPHPVPPTPKVEVEKESETLMDEVHITSPTSTAHIPLPGIQLVSPPKPKEDPKPNPHQPKIPYPSWLNKTKHLDKNDVQISKFLKILKQLHFDISLMDALTQIPKFTEVLKDLLKDKYKLEELANTPINAECSAIKLEDPRKFLIPCILQDLEVYNSLSDSGASINLMPLLIFEKLGIGPLKPTRMTLELANRSVTFPMGIAEDVIIKMEKFNFLADFVIVDFEADPRAPIILGRPFLRTTRALVDLYEEKLTLRVGNEEVVFYTDKSSRNNPSDIQSVDCINIIDFLRDKPINESTTFPSDSSPSSPLVETSDSLLEEFAYELALLDPFPPGNKDDDFDPEADLREIKYLLNRDPSTVSSPTTDIDIINPILERFTDEPALVYSSSPGDDDDDLFDLKYDNNEWKKLFYGDSYNDTHSKNDKTKDSKTKSLIDEANIVESTVFPPQLLISDSPLPKESSESSEIPTLSSSPFRNEDKVFNPGIFILDGTQIFNDESKDKDFKINISSETLFEDSNFLSISSDH</sequence>
<keyword evidence="2" id="KW-0548">Nucleotidyltransferase</keyword>
<reference evidence="2" key="1">
    <citation type="journal article" date="2022" name="Int. J. Mol. Sci.">
        <title>Draft Genome of Tanacetum Coccineum: Genomic Comparison of Closely Related Tanacetum-Family Plants.</title>
        <authorList>
            <person name="Yamashiro T."/>
            <person name="Shiraishi A."/>
            <person name="Nakayama K."/>
            <person name="Satake H."/>
        </authorList>
    </citation>
    <scope>NUCLEOTIDE SEQUENCE</scope>
</reference>
<feature type="region of interest" description="Disordered" evidence="1">
    <location>
        <begin position="60"/>
        <end position="98"/>
    </location>
</feature>
<dbReference type="GO" id="GO:0003964">
    <property type="term" value="F:RNA-directed DNA polymerase activity"/>
    <property type="evidence" value="ECO:0007669"/>
    <property type="project" value="UniProtKB-KW"/>
</dbReference>
<dbReference type="EMBL" id="BQNB010018145">
    <property type="protein sequence ID" value="GJT71173.1"/>
    <property type="molecule type" value="Genomic_DNA"/>
</dbReference>
<dbReference type="PANTHER" id="PTHR33067">
    <property type="entry name" value="RNA-DIRECTED DNA POLYMERASE-RELATED"/>
    <property type="match status" value="1"/>
</dbReference>
<feature type="compositionally biased region" description="Polar residues" evidence="1">
    <location>
        <begin position="1"/>
        <end position="29"/>
    </location>
</feature>
<feature type="region of interest" description="Disordered" evidence="1">
    <location>
        <begin position="483"/>
        <end position="505"/>
    </location>
</feature>
<dbReference type="Gene3D" id="2.40.70.10">
    <property type="entry name" value="Acid Proteases"/>
    <property type="match status" value="1"/>
</dbReference>
<dbReference type="InterPro" id="IPR021109">
    <property type="entry name" value="Peptidase_aspartic_dom_sf"/>
</dbReference>
<keyword evidence="2" id="KW-0808">Transferase</keyword>
<evidence type="ECO:0000313" key="3">
    <source>
        <dbReference type="Proteomes" id="UP001151760"/>
    </source>
</evidence>
<dbReference type="Proteomes" id="UP001151760">
    <property type="component" value="Unassembled WGS sequence"/>
</dbReference>
<evidence type="ECO:0000313" key="2">
    <source>
        <dbReference type="EMBL" id="GJT71173.1"/>
    </source>
</evidence>
<organism evidence="2 3">
    <name type="scientific">Tanacetum coccineum</name>
    <dbReference type="NCBI Taxonomy" id="301880"/>
    <lineage>
        <taxon>Eukaryota</taxon>
        <taxon>Viridiplantae</taxon>
        <taxon>Streptophyta</taxon>
        <taxon>Embryophyta</taxon>
        <taxon>Tracheophyta</taxon>
        <taxon>Spermatophyta</taxon>
        <taxon>Magnoliopsida</taxon>
        <taxon>eudicotyledons</taxon>
        <taxon>Gunneridae</taxon>
        <taxon>Pentapetalae</taxon>
        <taxon>asterids</taxon>
        <taxon>campanulids</taxon>
        <taxon>Asterales</taxon>
        <taxon>Asteraceae</taxon>
        <taxon>Asteroideae</taxon>
        <taxon>Anthemideae</taxon>
        <taxon>Anthemidinae</taxon>
        <taxon>Tanacetum</taxon>
    </lineage>
</organism>
<feature type="compositionally biased region" description="Low complexity" evidence="1">
    <location>
        <begin position="483"/>
        <end position="503"/>
    </location>
</feature>
<proteinExistence type="predicted"/>
<dbReference type="PANTHER" id="PTHR33067:SF35">
    <property type="entry name" value="ASPARTIC PEPTIDASE DDI1-TYPE DOMAIN-CONTAINING PROTEIN"/>
    <property type="match status" value="1"/>
</dbReference>
<accession>A0ABQ5G6A0</accession>
<comment type="caution">
    <text evidence="2">The sequence shown here is derived from an EMBL/GenBank/DDBJ whole genome shotgun (WGS) entry which is preliminary data.</text>
</comment>
<reference evidence="2" key="2">
    <citation type="submission" date="2022-01" db="EMBL/GenBank/DDBJ databases">
        <authorList>
            <person name="Yamashiro T."/>
            <person name="Shiraishi A."/>
            <person name="Satake H."/>
            <person name="Nakayama K."/>
        </authorList>
    </citation>
    <scope>NUCLEOTIDE SEQUENCE</scope>
</reference>
<evidence type="ECO:0000256" key="1">
    <source>
        <dbReference type="SAM" id="MobiDB-lite"/>
    </source>
</evidence>
<gene>
    <name evidence="2" type="ORF">Tco_1030459</name>
</gene>
<feature type="non-terminal residue" evidence="2">
    <location>
        <position position="1"/>
    </location>
</feature>
<dbReference type="CDD" id="cd00303">
    <property type="entry name" value="retropepsin_like"/>
    <property type="match status" value="1"/>
</dbReference>